<dbReference type="InterPro" id="IPR036390">
    <property type="entry name" value="WH_DNA-bd_sf"/>
</dbReference>
<evidence type="ECO:0000256" key="3">
    <source>
        <dbReference type="ARBA" id="ARBA00023125"/>
    </source>
</evidence>
<keyword evidence="2" id="KW-0805">Transcription regulation</keyword>
<dbReference type="PRINTS" id="PR00039">
    <property type="entry name" value="HTHLYSR"/>
</dbReference>
<dbReference type="SUPFAM" id="SSF46785">
    <property type="entry name" value="Winged helix' DNA-binding domain"/>
    <property type="match status" value="1"/>
</dbReference>
<comment type="caution">
    <text evidence="6">The sequence shown here is derived from an EMBL/GenBank/DDBJ whole genome shotgun (WGS) entry which is preliminary data.</text>
</comment>
<evidence type="ECO:0000313" key="6">
    <source>
        <dbReference type="EMBL" id="MCG7505393.1"/>
    </source>
</evidence>
<dbReference type="InterPro" id="IPR000847">
    <property type="entry name" value="LysR_HTH_N"/>
</dbReference>
<evidence type="ECO:0000256" key="1">
    <source>
        <dbReference type="ARBA" id="ARBA00009437"/>
    </source>
</evidence>
<dbReference type="Gene3D" id="3.40.190.290">
    <property type="match status" value="1"/>
</dbReference>
<dbReference type="PANTHER" id="PTHR30427">
    <property type="entry name" value="TRANSCRIPTIONAL ACTIVATOR PROTEIN LYSR"/>
    <property type="match status" value="1"/>
</dbReference>
<keyword evidence="4" id="KW-0804">Transcription</keyword>
<evidence type="ECO:0000256" key="4">
    <source>
        <dbReference type="ARBA" id="ARBA00023163"/>
    </source>
</evidence>
<dbReference type="InterPro" id="IPR005119">
    <property type="entry name" value="LysR_subst-bd"/>
</dbReference>
<organism evidence="6 7">
    <name type="scientific">Mesorhizobium retamae</name>
    <dbReference type="NCBI Taxonomy" id="2912854"/>
    <lineage>
        <taxon>Bacteria</taxon>
        <taxon>Pseudomonadati</taxon>
        <taxon>Pseudomonadota</taxon>
        <taxon>Alphaproteobacteria</taxon>
        <taxon>Hyphomicrobiales</taxon>
        <taxon>Phyllobacteriaceae</taxon>
        <taxon>Mesorhizobium</taxon>
    </lineage>
</organism>
<protein>
    <submittedName>
        <fullName evidence="6">LysR family transcriptional regulator</fullName>
    </submittedName>
</protein>
<name>A0ABS9QET3_9HYPH</name>
<dbReference type="Proteomes" id="UP001201701">
    <property type="component" value="Unassembled WGS sequence"/>
</dbReference>
<keyword evidence="3" id="KW-0238">DNA-binding</keyword>
<evidence type="ECO:0000256" key="2">
    <source>
        <dbReference type="ARBA" id="ARBA00023015"/>
    </source>
</evidence>
<dbReference type="SUPFAM" id="SSF53850">
    <property type="entry name" value="Periplasmic binding protein-like II"/>
    <property type="match status" value="1"/>
</dbReference>
<comment type="similarity">
    <text evidence="1">Belongs to the LysR transcriptional regulatory family.</text>
</comment>
<dbReference type="Pfam" id="PF00126">
    <property type="entry name" value="HTH_1"/>
    <property type="match status" value="1"/>
</dbReference>
<proteinExistence type="inferred from homology"/>
<evidence type="ECO:0000313" key="7">
    <source>
        <dbReference type="Proteomes" id="UP001201701"/>
    </source>
</evidence>
<feature type="domain" description="HTH lysR-type" evidence="5">
    <location>
        <begin position="1"/>
        <end position="44"/>
    </location>
</feature>
<dbReference type="EMBL" id="JAKREW010000007">
    <property type="protein sequence ID" value="MCG7505393.1"/>
    <property type="molecule type" value="Genomic_DNA"/>
</dbReference>
<dbReference type="Pfam" id="PF03466">
    <property type="entry name" value="LysR_substrate"/>
    <property type="match status" value="1"/>
</dbReference>
<dbReference type="PANTHER" id="PTHR30427:SF1">
    <property type="entry name" value="TRANSCRIPTIONAL ACTIVATOR PROTEIN LYSR"/>
    <property type="match status" value="1"/>
</dbReference>
<accession>A0ABS9QET3</accession>
<evidence type="ECO:0000259" key="5">
    <source>
        <dbReference type="PROSITE" id="PS50931"/>
    </source>
</evidence>
<gene>
    <name evidence="6" type="ORF">L4923_10245</name>
</gene>
<keyword evidence="7" id="KW-1185">Reference proteome</keyword>
<sequence>MGTVSAASRLLNVSQPALTKSLQILEGRLGVTLFERIKGRLQPTPDSQTLIPEVEKLFEMLRSVEHLADEVKHGQVGRVVLAAASTLSATVLAEAVAQFSREKPRIAIEVRSLSTRQVVEAVSNNQVDVGLVDVPLGNDFFETIPLCHAEIACVVLADSPLAKKEFLTPNDLLSEKLIAFADDTLSGMMIRQAFHSHRVMFPASIVVNQTIVGCSLVRHGAGVAIIDPFPLISNPEEELRLVAFRPTLRIKPSMILPPERPQSVASEQFLATLKKTVDSVISRSSLLSKT</sequence>
<dbReference type="PROSITE" id="PS50931">
    <property type="entry name" value="HTH_LYSR"/>
    <property type="match status" value="1"/>
</dbReference>
<dbReference type="InterPro" id="IPR036388">
    <property type="entry name" value="WH-like_DNA-bd_sf"/>
</dbReference>
<reference evidence="6 7" key="1">
    <citation type="submission" date="2022-02" db="EMBL/GenBank/DDBJ databases">
        <title>Draft genome sequence of Mezorhizobium retamae strain IRAMC:0171 isolated from Retama raetam nodules.</title>
        <authorList>
            <person name="Bengaied R."/>
            <person name="Sbissi I."/>
            <person name="Huber K."/>
            <person name="Ghodbane F."/>
            <person name="Nouioui I."/>
            <person name="Tarhouni M."/>
            <person name="Gtari M."/>
        </authorList>
    </citation>
    <scope>NUCLEOTIDE SEQUENCE [LARGE SCALE GENOMIC DNA]</scope>
    <source>
        <strain evidence="6 7">IRAMC:0171</strain>
    </source>
</reference>
<dbReference type="Gene3D" id="1.10.10.10">
    <property type="entry name" value="Winged helix-like DNA-binding domain superfamily/Winged helix DNA-binding domain"/>
    <property type="match status" value="1"/>
</dbReference>